<sequence>MSHHKSIATNTRFATSLPPLYELVRHVPPRQRSDAIFETHSLHFRDLPPTPPKLPTVTDKERKRILARSSLADMRTQRESSDERDQNSLELGHGGLALISE</sequence>
<evidence type="ECO:0000313" key="2">
    <source>
        <dbReference type="EMBL" id="SPD30288.1"/>
    </source>
</evidence>
<dbReference type="AlphaFoldDB" id="A0A2N9J0H7"/>
<reference evidence="2" key="1">
    <citation type="submission" date="2018-02" db="EMBL/GenBank/DDBJ databases">
        <authorList>
            <person name="Cohen D.B."/>
            <person name="Kent A.D."/>
        </authorList>
    </citation>
    <scope>NUCLEOTIDE SEQUENCE</scope>
</reference>
<feature type="compositionally biased region" description="Basic and acidic residues" evidence="1">
    <location>
        <begin position="75"/>
        <end position="87"/>
    </location>
</feature>
<protein>
    <submittedName>
        <fullName evidence="2">Uncharacterized protein</fullName>
    </submittedName>
</protein>
<name>A0A2N9J0H7_FAGSY</name>
<feature type="region of interest" description="Disordered" evidence="1">
    <location>
        <begin position="70"/>
        <end position="101"/>
    </location>
</feature>
<dbReference type="EMBL" id="OIVN01006310">
    <property type="protein sequence ID" value="SPD30288.1"/>
    <property type="molecule type" value="Genomic_DNA"/>
</dbReference>
<proteinExistence type="predicted"/>
<gene>
    <name evidence="2" type="ORF">FSB_LOCUS58170</name>
</gene>
<evidence type="ECO:0000256" key="1">
    <source>
        <dbReference type="SAM" id="MobiDB-lite"/>
    </source>
</evidence>
<organism evidence="2">
    <name type="scientific">Fagus sylvatica</name>
    <name type="common">Beechnut</name>
    <dbReference type="NCBI Taxonomy" id="28930"/>
    <lineage>
        <taxon>Eukaryota</taxon>
        <taxon>Viridiplantae</taxon>
        <taxon>Streptophyta</taxon>
        <taxon>Embryophyta</taxon>
        <taxon>Tracheophyta</taxon>
        <taxon>Spermatophyta</taxon>
        <taxon>Magnoliopsida</taxon>
        <taxon>eudicotyledons</taxon>
        <taxon>Gunneridae</taxon>
        <taxon>Pentapetalae</taxon>
        <taxon>rosids</taxon>
        <taxon>fabids</taxon>
        <taxon>Fagales</taxon>
        <taxon>Fagaceae</taxon>
        <taxon>Fagus</taxon>
    </lineage>
</organism>
<accession>A0A2N9J0H7</accession>